<evidence type="ECO:0000313" key="11">
    <source>
        <dbReference type="EMBL" id="KIP12468.1"/>
    </source>
</evidence>
<dbReference type="AlphaFoldDB" id="A0A0C3PWQ8"/>
<reference evidence="11 12" key="1">
    <citation type="journal article" date="2014" name="PLoS Genet.">
        <title>Analysis of the Phlebiopsis gigantea genome, transcriptome and secretome provides insight into its pioneer colonization strategies of wood.</title>
        <authorList>
            <person name="Hori C."/>
            <person name="Ishida T."/>
            <person name="Igarashi K."/>
            <person name="Samejima M."/>
            <person name="Suzuki H."/>
            <person name="Master E."/>
            <person name="Ferreira P."/>
            <person name="Ruiz-Duenas F.J."/>
            <person name="Held B."/>
            <person name="Canessa P."/>
            <person name="Larrondo L.F."/>
            <person name="Schmoll M."/>
            <person name="Druzhinina I.S."/>
            <person name="Kubicek C.P."/>
            <person name="Gaskell J.A."/>
            <person name="Kersten P."/>
            <person name="St John F."/>
            <person name="Glasner J."/>
            <person name="Sabat G."/>
            <person name="Splinter BonDurant S."/>
            <person name="Syed K."/>
            <person name="Yadav J."/>
            <person name="Mgbeahuruike A.C."/>
            <person name="Kovalchuk A."/>
            <person name="Asiegbu F.O."/>
            <person name="Lackner G."/>
            <person name="Hoffmeister D."/>
            <person name="Rencoret J."/>
            <person name="Gutierrez A."/>
            <person name="Sun H."/>
            <person name="Lindquist E."/>
            <person name="Barry K."/>
            <person name="Riley R."/>
            <person name="Grigoriev I.V."/>
            <person name="Henrissat B."/>
            <person name="Kues U."/>
            <person name="Berka R.M."/>
            <person name="Martinez A.T."/>
            <person name="Covert S.F."/>
            <person name="Blanchette R.A."/>
            <person name="Cullen D."/>
        </authorList>
    </citation>
    <scope>NUCLEOTIDE SEQUENCE [LARGE SCALE GENOMIC DNA]</scope>
    <source>
        <strain evidence="11 12">11061_1 CR5-6</strain>
    </source>
</reference>
<evidence type="ECO:0000256" key="1">
    <source>
        <dbReference type="ARBA" id="ARBA00010454"/>
    </source>
</evidence>
<dbReference type="EMBL" id="KN840439">
    <property type="protein sequence ID" value="KIP12468.1"/>
    <property type="molecule type" value="Genomic_DNA"/>
</dbReference>
<protein>
    <submittedName>
        <fullName evidence="11">Uncharacterized protein</fullName>
    </submittedName>
</protein>
<dbReference type="PANTHER" id="PTHR23323:SF26">
    <property type="entry name" value="VACUOLAR PROTEIN SORTING-ASSOCIATED PROTEIN 18 HOMOLOG"/>
    <property type="match status" value="1"/>
</dbReference>
<dbReference type="GO" id="GO:0030897">
    <property type="term" value="C:HOPS complex"/>
    <property type="evidence" value="ECO:0007669"/>
    <property type="project" value="TreeGrafter"/>
</dbReference>
<name>A0A0C3PWQ8_PHLG1</name>
<evidence type="ECO:0000256" key="5">
    <source>
        <dbReference type="ARBA" id="ARBA00023136"/>
    </source>
</evidence>
<dbReference type="InterPro" id="IPR000547">
    <property type="entry name" value="Clathrin_H-chain/VPS_repeat"/>
</dbReference>
<dbReference type="GO" id="GO:0007032">
    <property type="term" value="P:endosome organization"/>
    <property type="evidence" value="ECO:0007669"/>
    <property type="project" value="TreeGrafter"/>
</dbReference>
<feature type="coiled-coil region" evidence="8">
    <location>
        <begin position="860"/>
        <end position="894"/>
    </location>
</feature>
<evidence type="ECO:0000259" key="9">
    <source>
        <dbReference type="Pfam" id="PF05131"/>
    </source>
</evidence>
<dbReference type="GO" id="GO:0006904">
    <property type="term" value="P:vesicle docking involved in exocytosis"/>
    <property type="evidence" value="ECO:0007669"/>
    <property type="project" value="TreeGrafter"/>
</dbReference>
<dbReference type="PROSITE" id="PS50236">
    <property type="entry name" value="CHCR"/>
    <property type="match status" value="1"/>
</dbReference>
<evidence type="ECO:0000313" key="12">
    <source>
        <dbReference type="Proteomes" id="UP000053257"/>
    </source>
</evidence>
<proteinExistence type="inferred from homology"/>
<dbReference type="InterPro" id="IPR007810">
    <property type="entry name" value="Pep3/Vps18_beta-prop"/>
</dbReference>
<dbReference type="Pfam" id="PF26148">
    <property type="entry name" value="VPS18_RING_C"/>
    <property type="match status" value="1"/>
</dbReference>
<keyword evidence="5" id="KW-0472">Membrane</keyword>
<comment type="subcellular location">
    <subcellularLocation>
        <location evidence="6">Endomembrane system</location>
        <topology evidence="6">Peripheral membrane protein</topology>
        <orientation evidence="6">Cytoplasmic side</orientation>
    </subcellularLocation>
</comment>
<dbReference type="GO" id="GO:0008270">
    <property type="term" value="F:zinc ion binding"/>
    <property type="evidence" value="ECO:0007669"/>
    <property type="project" value="UniProtKB-KW"/>
</dbReference>
<evidence type="ECO:0000259" key="10">
    <source>
        <dbReference type="Pfam" id="PF26148"/>
    </source>
</evidence>
<dbReference type="InterPro" id="IPR058919">
    <property type="entry name" value="Pep3/Vps18_RING_C"/>
</dbReference>
<dbReference type="GO" id="GO:0006886">
    <property type="term" value="P:intracellular protein transport"/>
    <property type="evidence" value="ECO:0007669"/>
    <property type="project" value="UniProtKB-UniRule"/>
</dbReference>
<dbReference type="GO" id="GO:0030674">
    <property type="term" value="F:protein-macromolecule adaptor activity"/>
    <property type="evidence" value="ECO:0007669"/>
    <property type="project" value="TreeGrafter"/>
</dbReference>
<dbReference type="STRING" id="745531.A0A0C3PWQ8"/>
<evidence type="ECO:0000256" key="6">
    <source>
        <dbReference type="ARBA" id="ARBA00029433"/>
    </source>
</evidence>
<evidence type="ECO:0000256" key="3">
    <source>
        <dbReference type="ARBA" id="ARBA00022771"/>
    </source>
</evidence>
<evidence type="ECO:0000256" key="7">
    <source>
        <dbReference type="PROSITE-ProRule" id="PRU01006"/>
    </source>
</evidence>
<organism evidence="11 12">
    <name type="scientific">Phlebiopsis gigantea (strain 11061_1 CR5-6)</name>
    <name type="common">White-rot fungus</name>
    <name type="synonym">Peniophora gigantea</name>
    <dbReference type="NCBI Taxonomy" id="745531"/>
    <lineage>
        <taxon>Eukaryota</taxon>
        <taxon>Fungi</taxon>
        <taxon>Dikarya</taxon>
        <taxon>Basidiomycota</taxon>
        <taxon>Agaricomycotina</taxon>
        <taxon>Agaricomycetes</taxon>
        <taxon>Polyporales</taxon>
        <taxon>Phanerochaetaceae</taxon>
        <taxon>Phlebiopsis</taxon>
    </lineage>
</organism>
<dbReference type="Pfam" id="PF05131">
    <property type="entry name" value="Pep3_Vps18"/>
    <property type="match status" value="1"/>
</dbReference>
<dbReference type="GO" id="GO:0048284">
    <property type="term" value="P:organelle fusion"/>
    <property type="evidence" value="ECO:0007669"/>
    <property type="project" value="TreeGrafter"/>
</dbReference>
<dbReference type="GO" id="GO:0007033">
    <property type="term" value="P:vacuole organization"/>
    <property type="evidence" value="ECO:0007669"/>
    <property type="project" value="TreeGrafter"/>
</dbReference>
<dbReference type="CDD" id="cd16462">
    <property type="entry name" value="RING-H2_Pep3p-like"/>
    <property type="match status" value="1"/>
</dbReference>
<dbReference type="PANTHER" id="PTHR23323">
    <property type="entry name" value="VACUOLAR PROTEIN SORTING-ASSOCIATED PROTEIN"/>
    <property type="match status" value="1"/>
</dbReference>
<dbReference type="SUPFAM" id="SSF50960">
    <property type="entry name" value="TolB, C-terminal domain"/>
    <property type="match status" value="1"/>
</dbReference>
<accession>A0A0C3PWQ8</accession>
<dbReference type="OrthoDB" id="1845386at2759"/>
<feature type="domain" description="Pep3/Vps18 beta-propeller" evidence="9">
    <location>
        <begin position="56"/>
        <end position="415"/>
    </location>
</feature>
<dbReference type="HOGENOM" id="CLU_003488_0_0_1"/>
<sequence>MLDDYVEHTSAPQAGYSQAVSLPEVRYEGFEPSPYEQESATDEYAPPEIDTESVQPVFDLGQVQFTLPAKLLSLVVSSDVLIMGLANNVLVLIELSRDDQVVQIPIPRKVTEFSIYKLFLDPSGRHLIITSTQGENWYLFRGWKKPRQLKSIKLVIESVAWNKSALLNSTHSTSTREILIGGRNGTIYEAVLDAQEDFFKSQERYFQSVFALPERHPITGIRFDFFPPMDQSKALVLVITATRIYQFVGAPDKRSDEGGRVFSRLFASYSDSAPNIKELAGNIEHSELHVFNPNADQALSLPRNVAWMTASGIFHGTLNFDSASDDFIDGAQLLPYPLPSDSTSSEMPLSMALTEFHFVLLYKDRIVGVSSLNEQLAYEDIIPLKANEVIRGITVDPIRKTYWVYTDQEIFELGVKNEDRDVWKINLNKGRYDVALQYAKTAKQRDMIVTAQATAYFSEGRYFQAASAYAQCSATFEEVTLKFLDAGERDALRSYLISRLERTKRADLSQRMMLATWLVEFYLSKCNELDDLVASESVSQDVANLEVERGILEEDLRHFFETYKANLEPTVVYELLQGHGRTDMYLHYATVIGDYGRVVEHWVMEEDWLKAIDTLNRQSDIELYYRFASTLMRQAPKETVDSWLRRRDLDPLRLIPALLRIQHMPRDPLSPNQAVRYLNHLIFEQGNTSPVVHNLIITFYAASSSLSSTGSISQSATLSPEDDGPLLRFLSSAPSDPITAKPYYDLDYALRLCKQTGRTQPCVHVYSKMGLWESSVDLALEKGDLELARINADMPPEEDRQLRKRLWLKIAKYVVQQKQDIKMAMRFLENTDLLKIEDILPFFPDFVVIDDFKEEICTALEGYSAHIDSLRSEMDDVTKNAEAIRLDIAALEKRFITIDAGERCSHCDQALLTRQFYVFPCQHTFHADCLIGLTKEYLPAPALRKILALQNELVKSNQTPGERAPVRQPTHQRTLLSANFGVPTNSQNGTRAGNSLGKNILSAGDRLRDLIVPDALVSVVTAPVGWLPGLGGGRRTVEDKEKKSEKLRRELEDMLAGSCPLCESVVAGLDKPFVKEGEVDTSWSL</sequence>
<evidence type="ECO:0000256" key="8">
    <source>
        <dbReference type="SAM" id="Coils"/>
    </source>
</evidence>
<gene>
    <name evidence="11" type="ORF">PHLGIDRAFT_124011</name>
</gene>
<feature type="repeat" description="CHCR" evidence="7">
    <location>
        <begin position="646"/>
        <end position="823"/>
    </location>
</feature>
<evidence type="ECO:0000256" key="4">
    <source>
        <dbReference type="ARBA" id="ARBA00022833"/>
    </source>
</evidence>
<dbReference type="GO" id="GO:0005768">
    <property type="term" value="C:endosome"/>
    <property type="evidence" value="ECO:0007669"/>
    <property type="project" value="TreeGrafter"/>
</dbReference>
<keyword evidence="12" id="KW-1185">Reference proteome</keyword>
<comment type="similarity">
    <text evidence="1">Belongs to the VPS18 family.</text>
</comment>
<keyword evidence="3" id="KW-0863">Zinc-finger</keyword>
<keyword evidence="2" id="KW-0479">Metal-binding</keyword>
<keyword evidence="4" id="KW-0862">Zinc</keyword>
<keyword evidence="8" id="KW-0175">Coiled coil</keyword>
<evidence type="ECO:0000256" key="2">
    <source>
        <dbReference type="ARBA" id="ARBA00022723"/>
    </source>
</evidence>
<dbReference type="Proteomes" id="UP000053257">
    <property type="component" value="Unassembled WGS sequence"/>
</dbReference>
<feature type="domain" description="Pep3/Vps18 RING C-terminal" evidence="10">
    <location>
        <begin position="899"/>
        <end position="955"/>
    </location>
</feature>